<keyword evidence="2" id="KW-0472">Membrane</keyword>
<evidence type="ECO:0000313" key="4">
    <source>
        <dbReference type="Proteomes" id="UP000199622"/>
    </source>
</evidence>
<feature type="compositionally biased region" description="Low complexity" evidence="1">
    <location>
        <begin position="381"/>
        <end position="391"/>
    </location>
</feature>
<dbReference type="Proteomes" id="UP000199622">
    <property type="component" value="Unassembled WGS sequence"/>
</dbReference>
<gene>
    <name evidence="3" type="ORF">SAMN04489727_2204</name>
</gene>
<dbReference type="STRING" id="208445.SAMN04489727_2204"/>
<evidence type="ECO:0000313" key="3">
    <source>
        <dbReference type="EMBL" id="SEC00384.1"/>
    </source>
</evidence>
<reference evidence="4" key="1">
    <citation type="submission" date="2016-10" db="EMBL/GenBank/DDBJ databases">
        <authorList>
            <person name="Varghese N."/>
            <person name="Submissions S."/>
        </authorList>
    </citation>
    <scope>NUCLEOTIDE SEQUENCE [LARGE SCALE GENOMIC DNA]</scope>
    <source>
        <strain evidence="4">DSM 44544</strain>
    </source>
</reference>
<evidence type="ECO:0000256" key="1">
    <source>
        <dbReference type="SAM" id="MobiDB-lite"/>
    </source>
</evidence>
<dbReference type="InterPro" id="IPR043129">
    <property type="entry name" value="ATPase_NBD"/>
</dbReference>
<proteinExistence type="predicted"/>
<sequence>MPPFGRHEVRRKAPLPYVLGIDVAQGRTHAATCHRQGPGWGEPEPLWLGERSPAAASALFLDDEGYLLTGDAAAQAGAQVPSRLLTGFHRRIGDDVPMLVEGEPFPPETLTTVLVEGIAEHAANLFGGPPHHLVLTHPGDWGGYRRDVLRRALAEAGFTAVTLVPGSIAALGAHLPLPGPGDQVAGVCEFGNDGVNVTLATATGAGGWQLGQSAEGVAPAAALSTLFALAGAASTSPKGLAGVVFCGDVPPHALPARPPCPMFAGPVPPAAAALGAATLATLRADHRGTPQEPPAVETTLLPKVDTLGELGERPPRPPVEITPFELPERTGPLSMFRRRRPLAAAVLVLAAAVSGVVITVTAREATAGPGTSPAPTPTPALAPTSADTPTPVDTPTHCTPSGEGHC</sequence>
<dbReference type="SUPFAM" id="SSF53067">
    <property type="entry name" value="Actin-like ATPase domain"/>
    <property type="match status" value="1"/>
</dbReference>
<organism evidence="3 4">
    <name type="scientific">Amycolatopsis tolypomycina</name>
    <dbReference type="NCBI Taxonomy" id="208445"/>
    <lineage>
        <taxon>Bacteria</taxon>
        <taxon>Bacillati</taxon>
        <taxon>Actinomycetota</taxon>
        <taxon>Actinomycetes</taxon>
        <taxon>Pseudonocardiales</taxon>
        <taxon>Pseudonocardiaceae</taxon>
        <taxon>Amycolatopsis</taxon>
    </lineage>
</organism>
<evidence type="ECO:0008006" key="5">
    <source>
        <dbReference type="Google" id="ProtNLM"/>
    </source>
</evidence>
<accession>A0A1H4NZ45</accession>
<feature type="region of interest" description="Disordered" evidence="1">
    <location>
        <begin position="366"/>
        <end position="406"/>
    </location>
</feature>
<dbReference type="EMBL" id="FNSO01000004">
    <property type="protein sequence ID" value="SEC00384.1"/>
    <property type="molecule type" value="Genomic_DNA"/>
</dbReference>
<evidence type="ECO:0000256" key="2">
    <source>
        <dbReference type="SAM" id="Phobius"/>
    </source>
</evidence>
<keyword evidence="2" id="KW-1133">Transmembrane helix</keyword>
<name>A0A1H4NZ45_9PSEU</name>
<dbReference type="AlphaFoldDB" id="A0A1H4NZ45"/>
<dbReference type="Gene3D" id="3.30.420.40">
    <property type="match status" value="2"/>
</dbReference>
<keyword evidence="4" id="KW-1185">Reference proteome</keyword>
<keyword evidence="2" id="KW-0812">Transmembrane</keyword>
<protein>
    <recommendedName>
        <fullName evidence="5">Molecular chaperone DnaK (HSP70)</fullName>
    </recommendedName>
</protein>
<feature type="transmembrane region" description="Helical" evidence="2">
    <location>
        <begin position="342"/>
        <end position="362"/>
    </location>
</feature>